<name>A0A1G4QBG2_9HYPH</name>
<dbReference type="Proteomes" id="UP000198889">
    <property type="component" value="Unassembled WGS sequence"/>
</dbReference>
<feature type="region of interest" description="Disordered" evidence="1">
    <location>
        <begin position="29"/>
        <end position="53"/>
    </location>
</feature>
<dbReference type="AlphaFoldDB" id="A0A1G4QBG2"/>
<evidence type="ECO:0000256" key="2">
    <source>
        <dbReference type="SAM" id="SignalP"/>
    </source>
</evidence>
<sequence>MLCSVRPLAAALFGGMMLMTVAPGGAWAQSATQEQKPAEQKSPEEQAKEEALRRSVEEYAEAAKLPGNAGLPECVWSGRRIAMLLWRDDIDTARRHLELYERFGCPTEHLKIAFRCLVRQGNIDSKAQERLSERVHACWVNPDAPPAVATPAPAAAPAQ</sequence>
<accession>A0A1G4QBG2</accession>
<gene>
    <name evidence="3" type="ORF">SAMN05660859_1094</name>
</gene>
<organism evidence="3 4">
    <name type="scientific">Ancylobacter rudongensis</name>
    <dbReference type="NCBI Taxonomy" id="177413"/>
    <lineage>
        <taxon>Bacteria</taxon>
        <taxon>Pseudomonadati</taxon>
        <taxon>Pseudomonadota</taxon>
        <taxon>Alphaproteobacteria</taxon>
        <taxon>Hyphomicrobiales</taxon>
        <taxon>Xanthobacteraceae</taxon>
        <taxon>Ancylobacter</taxon>
    </lineage>
</organism>
<dbReference type="EMBL" id="FMTP01000001">
    <property type="protein sequence ID" value="SCW41906.1"/>
    <property type="molecule type" value="Genomic_DNA"/>
</dbReference>
<protein>
    <recommendedName>
        <fullName evidence="5">Beta-1-3, beta-1-6-glucan biosynthesis protein</fullName>
    </recommendedName>
</protein>
<evidence type="ECO:0000313" key="3">
    <source>
        <dbReference type="EMBL" id="SCW41906.1"/>
    </source>
</evidence>
<dbReference type="STRING" id="177413.SAMN05660859_1094"/>
<dbReference type="RefSeq" id="WP_091436773.1">
    <property type="nucleotide sequence ID" value="NZ_FMTP01000001.1"/>
</dbReference>
<feature type="signal peptide" evidence="2">
    <location>
        <begin position="1"/>
        <end position="28"/>
    </location>
</feature>
<evidence type="ECO:0008006" key="5">
    <source>
        <dbReference type="Google" id="ProtNLM"/>
    </source>
</evidence>
<feature type="compositionally biased region" description="Basic and acidic residues" evidence="1">
    <location>
        <begin position="36"/>
        <end position="53"/>
    </location>
</feature>
<evidence type="ECO:0000256" key="1">
    <source>
        <dbReference type="SAM" id="MobiDB-lite"/>
    </source>
</evidence>
<keyword evidence="2" id="KW-0732">Signal</keyword>
<feature type="chain" id="PRO_5011734774" description="Beta-1-3, beta-1-6-glucan biosynthesis protein" evidence="2">
    <location>
        <begin position="29"/>
        <end position="159"/>
    </location>
</feature>
<evidence type="ECO:0000313" key="4">
    <source>
        <dbReference type="Proteomes" id="UP000198889"/>
    </source>
</evidence>
<proteinExistence type="predicted"/>
<keyword evidence="4" id="KW-1185">Reference proteome</keyword>
<reference evidence="4" key="1">
    <citation type="submission" date="2016-10" db="EMBL/GenBank/DDBJ databases">
        <authorList>
            <person name="Varghese N."/>
            <person name="Submissions S."/>
        </authorList>
    </citation>
    <scope>NUCLEOTIDE SEQUENCE [LARGE SCALE GENOMIC DNA]</scope>
    <source>
        <strain evidence="4">CGMCC 1.1761</strain>
    </source>
</reference>